<dbReference type="OrthoDB" id="5186475at2"/>
<evidence type="ECO:0000313" key="2">
    <source>
        <dbReference type="Proteomes" id="UP000322634"/>
    </source>
</evidence>
<gene>
    <name evidence="1" type="ORF">FXF65_37350</name>
</gene>
<protein>
    <submittedName>
        <fullName evidence="1">Uncharacterized protein</fullName>
    </submittedName>
</protein>
<comment type="caution">
    <text evidence="1">The sequence shown here is derived from an EMBL/GenBank/DDBJ whole genome shotgun (WGS) entry which is preliminary data.</text>
</comment>
<keyword evidence="2" id="KW-1185">Reference proteome</keyword>
<name>A0A5D0TS13_9ACTN</name>
<organism evidence="1 2">
    <name type="scientific">Actinomadura syzygii</name>
    <dbReference type="NCBI Taxonomy" id="1427538"/>
    <lineage>
        <taxon>Bacteria</taxon>
        <taxon>Bacillati</taxon>
        <taxon>Actinomycetota</taxon>
        <taxon>Actinomycetes</taxon>
        <taxon>Streptosporangiales</taxon>
        <taxon>Thermomonosporaceae</taxon>
        <taxon>Actinomadura</taxon>
    </lineage>
</organism>
<dbReference type="RefSeq" id="WP_148354835.1">
    <property type="nucleotide sequence ID" value="NZ_JBHSBF010000002.1"/>
</dbReference>
<sequence>MKPTSESVTGFDQAWNAMRCYEARSRVNDKMARTMFLNDERIAFVHVDSSSRPDHMVLTAFGGNGARLGVETICNDDGGGLDLAPEFSHRPTRPVVPAVSDLDQVGEDGWIIAMNALRAYDADADRRKTQKTIVVAHLQDMVKDGEARCFLFGESLMAPETSVADQPDIDPPGKP</sequence>
<dbReference type="AlphaFoldDB" id="A0A5D0TS13"/>
<accession>A0A5D0TS13</accession>
<dbReference type="EMBL" id="VSFF01000016">
    <property type="protein sequence ID" value="TYC08564.1"/>
    <property type="molecule type" value="Genomic_DNA"/>
</dbReference>
<reference evidence="1 2" key="1">
    <citation type="submission" date="2019-08" db="EMBL/GenBank/DDBJ databases">
        <title>Actinomadura sp. nov. CYP1-5 isolated from mountain soil.</title>
        <authorList>
            <person name="Songsumanus A."/>
            <person name="Kuncharoen N."/>
            <person name="Kudo T."/>
            <person name="Yuki M."/>
            <person name="Igarashi Y."/>
            <person name="Tanasupawat S."/>
        </authorList>
    </citation>
    <scope>NUCLEOTIDE SEQUENCE [LARGE SCALE GENOMIC DNA]</scope>
    <source>
        <strain evidence="1 2">GKU157</strain>
    </source>
</reference>
<evidence type="ECO:0000313" key="1">
    <source>
        <dbReference type="EMBL" id="TYC08564.1"/>
    </source>
</evidence>
<dbReference type="Proteomes" id="UP000322634">
    <property type="component" value="Unassembled WGS sequence"/>
</dbReference>
<proteinExistence type="predicted"/>